<dbReference type="SUPFAM" id="SSF48366">
    <property type="entry name" value="Ras GEF"/>
    <property type="match status" value="1"/>
</dbReference>
<reference evidence="2 4" key="1">
    <citation type="journal article" date="2010" name="BMC Genomics">
        <title>Combination of measures distinguishes pre-miRNAs from other stem-loops in the genome of the newly sequenced Anopheles darlingi.</title>
        <authorList>
            <person name="Mendes N.D."/>
            <person name="Freitas A.T."/>
            <person name="Vasconcelos A.T."/>
            <person name="Sagot M.F."/>
        </authorList>
    </citation>
    <scope>NUCLEOTIDE SEQUENCE</scope>
</reference>
<dbReference type="eggNOG" id="KOG3542">
    <property type="taxonomic scope" value="Eukaryota"/>
</dbReference>
<name>W5JU91_ANODA</name>
<evidence type="ECO:0000313" key="4">
    <source>
        <dbReference type="Proteomes" id="UP000000673"/>
    </source>
</evidence>
<dbReference type="Proteomes" id="UP000000673">
    <property type="component" value="Unassembled WGS sequence"/>
</dbReference>
<dbReference type="AlphaFoldDB" id="W5JU91"/>
<gene>
    <name evidence="2" type="ORF">AND_001889</name>
</gene>
<dbReference type="HOGENOM" id="CLU_1205639_0_0_1"/>
<dbReference type="VEuPathDB" id="VectorBase:ADAC001889"/>
<feature type="compositionally biased region" description="Basic and acidic residues" evidence="1">
    <location>
        <begin position="1"/>
        <end position="12"/>
    </location>
</feature>
<reference evidence="2" key="3">
    <citation type="journal article" date="2013" name="Nucleic Acids Res.">
        <title>The genome of Anopheles darlingi, the main neotropical malaria vector.</title>
        <authorList>
            <person name="Marinotti O."/>
            <person name="Cerqueira G.C."/>
            <person name="de Almeida L.G."/>
            <person name="Ferro M.I."/>
            <person name="Loreto E.L."/>
            <person name="Zaha A."/>
            <person name="Teixeira S.M."/>
            <person name="Wespiser A.R."/>
            <person name="Almeida E Silva A."/>
            <person name="Schlindwein A.D."/>
            <person name="Pacheco A.C."/>
            <person name="Silva A.L."/>
            <person name="Graveley B.R."/>
            <person name="Walenz B.P."/>
            <person name="Lima Bde A."/>
            <person name="Ribeiro C.A."/>
            <person name="Nunes-Silva C.G."/>
            <person name="de Carvalho C.R."/>
            <person name="Soares C.M."/>
            <person name="de Menezes C.B."/>
            <person name="Matiolli C."/>
            <person name="Caffrey D."/>
            <person name="Araujo D.A."/>
            <person name="de Oliveira D.M."/>
            <person name="Golenbock D."/>
            <person name="Grisard E.C."/>
            <person name="Fantinatti-Garboggini F."/>
            <person name="de Carvalho F.M."/>
            <person name="Barcellos F.G."/>
            <person name="Prosdocimi F."/>
            <person name="May G."/>
            <person name="Azevedo Junior G.M."/>
            <person name="Guimaraes G.M."/>
            <person name="Goldman G.H."/>
            <person name="Padilha I.Q."/>
            <person name="Batista Jda S."/>
            <person name="Ferro J.A."/>
            <person name="Ribeiro J.M."/>
            <person name="Fietto J.L."/>
            <person name="Dabbas K.M."/>
            <person name="Cerdeira L."/>
            <person name="Agnez-Lima L.F."/>
            <person name="Brocchi M."/>
            <person name="de Carvalho M.O."/>
            <person name="Teixeira Mde M."/>
            <person name="Diniz Maia Mde M."/>
            <person name="Goldman M.H."/>
            <person name="Cruz Schneider M.P."/>
            <person name="Felipe M.S."/>
            <person name="Hungria M."/>
            <person name="Nicolas M.F."/>
            <person name="Pereira M."/>
            <person name="Montes M.A."/>
            <person name="Cantao M.E."/>
            <person name="Vincentz M."/>
            <person name="Rafael M.S."/>
            <person name="Silverman N."/>
            <person name="Stoco P.H."/>
            <person name="Souza R.C."/>
            <person name="Vicentini R."/>
            <person name="Gazzinelli R.T."/>
            <person name="Neves Rde O."/>
            <person name="Silva R."/>
            <person name="Astolfi-Filho S."/>
            <person name="Maciel T.E."/>
            <person name="Urmenyi T.P."/>
            <person name="Tadei W.P."/>
            <person name="Camargo E.P."/>
            <person name="de Vasconcelos A.T."/>
        </authorList>
    </citation>
    <scope>NUCLEOTIDE SEQUENCE</scope>
</reference>
<feature type="region of interest" description="Disordered" evidence="1">
    <location>
        <begin position="1"/>
        <end position="75"/>
    </location>
</feature>
<evidence type="ECO:0000313" key="3">
    <source>
        <dbReference type="EnsemblMetazoa" id="ADAC001889-PA"/>
    </source>
</evidence>
<organism evidence="2">
    <name type="scientific">Anopheles darlingi</name>
    <name type="common">Mosquito</name>
    <dbReference type="NCBI Taxonomy" id="43151"/>
    <lineage>
        <taxon>Eukaryota</taxon>
        <taxon>Metazoa</taxon>
        <taxon>Ecdysozoa</taxon>
        <taxon>Arthropoda</taxon>
        <taxon>Hexapoda</taxon>
        <taxon>Insecta</taxon>
        <taxon>Pterygota</taxon>
        <taxon>Neoptera</taxon>
        <taxon>Endopterygota</taxon>
        <taxon>Diptera</taxon>
        <taxon>Nematocera</taxon>
        <taxon>Culicoidea</taxon>
        <taxon>Culicidae</taxon>
        <taxon>Anophelinae</taxon>
        <taxon>Anopheles</taxon>
    </lineage>
</organism>
<feature type="compositionally biased region" description="Low complexity" evidence="1">
    <location>
        <begin position="43"/>
        <end position="70"/>
    </location>
</feature>
<reference evidence="2" key="2">
    <citation type="submission" date="2010-05" db="EMBL/GenBank/DDBJ databases">
        <authorList>
            <person name="Almeida L.G."/>
            <person name="Nicolas M.F."/>
            <person name="Souza R.C."/>
            <person name="Vasconcelos A.T.R."/>
        </authorList>
    </citation>
    <scope>NUCLEOTIDE SEQUENCE</scope>
</reference>
<accession>W5JU91</accession>
<dbReference type="Gene3D" id="1.20.870.10">
    <property type="entry name" value="Son of sevenless (SoS) protein Chain: S domain 1"/>
    <property type="match status" value="1"/>
</dbReference>
<proteinExistence type="predicted"/>
<keyword evidence="4" id="KW-1185">Reference proteome</keyword>
<dbReference type="EnsemblMetazoa" id="ADAC001889-RA">
    <property type="protein sequence ID" value="ADAC001889-PA"/>
    <property type="gene ID" value="ADAC001889"/>
</dbReference>
<dbReference type="STRING" id="43151.W5JU91"/>
<sequence>MSKNKAAFEKNKGTAPSRALPSPQRTVRVKNGGEPARAKVERIASASASRTAIAAPLPEVSSTSETQTSEDIAESIDSLSLRDTVRKCLEKDSSRVTKLRNSTAENGSRKGYVVVRETAKSPLHQLVEDTTQTDPNYVEDFSLTYRTVISSPIDISKQLLKWFNVDNGRGGSISSDFVDGAAASIAHHMSLSPPSSPAPSVSEGRSVAKTFGRVQREKEDRIFQLCVRNR</sequence>
<dbReference type="InterPro" id="IPR023578">
    <property type="entry name" value="Ras_GEF_dom_sf"/>
</dbReference>
<dbReference type="VEuPathDB" id="VectorBase:ADAR2_007758"/>
<dbReference type="EMBL" id="ADMH02000477">
    <property type="protein sequence ID" value="ETN66329.1"/>
    <property type="molecule type" value="Genomic_DNA"/>
</dbReference>
<reference evidence="3" key="4">
    <citation type="submission" date="2015-06" db="UniProtKB">
        <authorList>
            <consortium name="EnsemblMetazoa"/>
        </authorList>
    </citation>
    <scope>IDENTIFICATION</scope>
</reference>
<protein>
    <submittedName>
        <fullName evidence="2 3">Uncharacterized protein</fullName>
    </submittedName>
</protein>
<evidence type="ECO:0000313" key="2">
    <source>
        <dbReference type="EMBL" id="ETN66329.1"/>
    </source>
</evidence>
<evidence type="ECO:0000256" key="1">
    <source>
        <dbReference type="SAM" id="MobiDB-lite"/>
    </source>
</evidence>